<comment type="caution">
    <text evidence="2">The sequence shown here is derived from an EMBL/GenBank/DDBJ whole genome shotgun (WGS) entry which is preliminary data.</text>
</comment>
<dbReference type="InterPro" id="IPR051941">
    <property type="entry name" value="BG_Antigen-Binding_Lectin"/>
</dbReference>
<sequence length="270" mass="30349">MKSLHCKRFITCLLLPIIPLVIGEDDIARNKLTFQSTTTYPFIASLATDSTIEINDFLKCSKTNQTKGRAWWTADLEEIYTATKVCILNVNSPSAVDLKIFKIKVSNYPLEGAVCSTVTNSVITPTSTASSQYSCYSCGTPLDGSFIDIEDQDEAVNLHFCDIKVTGTYKKKRDSSNAMKLTFVHVSYIPNTMNALPNEICFRYHTPPVNGFFESVFRKCDNVITGRYIINGADPGFPVKFQLSELVIYGQEVKHVDKYDNNIQRKVEFL</sequence>
<feature type="signal peptide" evidence="1">
    <location>
        <begin position="1"/>
        <end position="23"/>
    </location>
</feature>
<dbReference type="PANTHER" id="PTHR45713">
    <property type="entry name" value="FTP DOMAIN-CONTAINING PROTEIN"/>
    <property type="match status" value="1"/>
</dbReference>
<dbReference type="OrthoDB" id="6102375at2759"/>
<accession>A0A7I8WEH2</accession>
<dbReference type="AlphaFoldDB" id="A0A7I8WEH2"/>
<keyword evidence="1" id="KW-0732">Signal</keyword>
<keyword evidence="3" id="KW-1185">Reference proteome</keyword>
<dbReference type="InterPro" id="IPR008979">
    <property type="entry name" value="Galactose-bd-like_sf"/>
</dbReference>
<gene>
    <name evidence="2" type="ORF">DGYR_LOCUS13699</name>
</gene>
<feature type="chain" id="PRO_5029892402" evidence="1">
    <location>
        <begin position="24"/>
        <end position="270"/>
    </location>
</feature>
<dbReference type="Gene3D" id="2.60.120.260">
    <property type="entry name" value="Galactose-binding domain-like"/>
    <property type="match status" value="1"/>
</dbReference>
<dbReference type="EMBL" id="CAJFCJ010000049">
    <property type="protein sequence ID" value="CAD5126456.1"/>
    <property type="molecule type" value="Genomic_DNA"/>
</dbReference>
<proteinExistence type="predicted"/>
<reference evidence="2 3" key="1">
    <citation type="submission" date="2020-08" db="EMBL/GenBank/DDBJ databases">
        <authorList>
            <person name="Hejnol A."/>
        </authorList>
    </citation>
    <scope>NUCLEOTIDE SEQUENCE [LARGE SCALE GENOMIC DNA]</scope>
</reference>
<dbReference type="PANTHER" id="PTHR45713:SF6">
    <property type="entry name" value="F5_8 TYPE C DOMAIN-CONTAINING PROTEIN"/>
    <property type="match status" value="1"/>
</dbReference>
<organism evidence="2 3">
    <name type="scientific">Dimorphilus gyrociliatus</name>
    <dbReference type="NCBI Taxonomy" id="2664684"/>
    <lineage>
        <taxon>Eukaryota</taxon>
        <taxon>Metazoa</taxon>
        <taxon>Spiralia</taxon>
        <taxon>Lophotrochozoa</taxon>
        <taxon>Annelida</taxon>
        <taxon>Polychaeta</taxon>
        <taxon>Polychaeta incertae sedis</taxon>
        <taxon>Dinophilidae</taxon>
        <taxon>Dimorphilus</taxon>
    </lineage>
</organism>
<name>A0A7I8WEH2_9ANNE</name>
<evidence type="ECO:0000313" key="2">
    <source>
        <dbReference type="EMBL" id="CAD5126456.1"/>
    </source>
</evidence>
<dbReference type="SUPFAM" id="SSF49785">
    <property type="entry name" value="Galactose-binding domain-like"/>
    <property type="match status" value="1"/>
</dbReference>
<evidence type="ECO:0000313" key="3">
    <source>
        <dbReference type="Proteomes" id="UP000549394"/>
    </source>
</evidence>
<dbReference type="Proteomes" id="UP000549394">
    <property type="component" value="Unassembled WGS sequence"/>
</dbReference>
<protein>
    <submittedName>
        <fullName evidence="2">DgyrCDS14583</fullName>
    </submittedName>
</protein>
<evidence type="ECO:0000256" key="1">
    <source>
        <dbReference type="SAM" id="SignalP"/>
    </source>
</evidence>